<accession>A0A842CFC8</accession>
<dbReference type="RefSeq" id="WP_185504291.1">
    <property type="nucleotide sequence ID" value="NZ_JAARXK010000003.1"/>
</dbReference>
<dbReference type="InterPro" id="IPR056091">
    <property type="entry name" value="DUF7674"/>
</dbReference>
<organism evidence="2 3">
    <name type="scientific">Listeria marthii</name>
    <dbReference type="NCBI Taxonomy" id="529731"/>
    <lineage>
        <taxon>Bacteria</taxon>
        <taxon>Bacillati</taxon>
        <taxon>Bacillota</taxon>
        <taxon>Bacilli</taxon>
        <taxon>Bacillales</taxon>
        <taxon>Listeriaceae</taxon>
        <taxon>Listeria</taxon>
    </lineage>
</organism>
<protein>
    <recommendedName>
        <fullName evidence="1">DUF7674 domain-containing protein</fullName>
    </recommendedName>
</protein>
<dbReference type="Proteomes" id="UP000580683">
    <property type="component" value="Unassembled WGS sequence"/>
</dbReference>
<dbReference type="EMBL" id="JAASWI010000003">
    <property type="protein sequence ID" value="MBC1978522.1"/>
    <property type="molecule type" value="Genomic_DNA"/>
</dbReference>
<sequence length="115" mass="13417">MKSKELNKLLVESFPNLNEEYVEETSWQEDDDTGSHTVYGDVFTPYLTGCIEENKQIELVQAFEYVEKILELQDEYAVDVVTFSVLESIAYLFKEKKDLYNLLGVKTKESIKEFL</sequence>
<gene>
    <name evidence="2" type="ORF">HCJ63_08535</name>
</gene>
<comment type="caution">
    <text evidence="2">The sequence shown here is derived from an EMBL/GenBank/DDBJ whole genome shotgun (WGS) entry which is preliminary data.</text>
</comment>
<feature type="domain" description="DUF7674" evidence="1">
    <location>
        <begin position="8"/>
        <end position="113"/>
    </location>
</feature>
<evidence type="ECO:0000313" key="3">
    <source>
        <dbReference type="Proteomes" id="UP000580683"/>
    </source>
</evidence>
<evidence type="ECO:0000259" key="1">
    <source>
        <dbReference type="Pfam" id="PF24722"/>
    </source>
</evidence>
<name>A0A842CFC8_9LIST</name>
<dbReference type="Pfam" id="PF24722">
    <property type="entry name" value="DUF7674"/>
    <property type="match status" value="1"/>
</dbReference>
<dbReference type="AlphaFoldDB" id="A0A842CFC8"/>
<reference evidence="2 3" key="1">
    <citation type="submission" date="2020-03" db="EMBL/GenBank/DDBJ databases">
        <title>Soil Listeria distribution.</title>
        <authorList>
            <person name="Liao J."/>
            <person name="Wiedmann M."/>
        </authorList>
    </citation>
    <scope>NUCLEOTIDE SEQUENCE [LARGE SCALE GENOMIC DNA]</scope>
    <source>
        <strain evidence="2 3">FSL L7-0504</strain>
    </source>
</reference>
<proteinExistence type="predicted"/>
<evidence type="ECO:0000313" key="2">
    <source>
        <dbReference type="EMBL" id="MBC1978522.1"/>
    </source>
</evidence>